<reference evidence="10 11" key="1">
    <citation type="submission" date="2016-10" db="EMBL/GenBank/DDBJ databases">
        <authorList>
            <person name="Cai Z."/>
        </authorList>
    </citation>
    <scope>NUCLEOTIDE SEQUENCE [LARGE SCALE GENOMIC DNA]</scope>
</reference>
<dbReference type="InterPro" id="IPR036249">
    <property type="entry name" value="Thioredoxin-like_sf"/>
</dbReference>
<evidence type="ECO:0000256" key="1">
    <source>
        <dbReference type="ARBA" id="ARBA00009796"/>
    </source>
</evidence>
<keyword evidence="3 9" id="KW-0049">Antioxidant</keyword>
<protein>
    <recommendedName>
        <fullName evidence="9">Peroxiredoxin</fullName>
        <ecNumber evidence="9">1.11.1.24</ecNumber>
    </recommendedName>
</protein>
<evidence type="ECO:0000256" key="3">
    <source>
        <dbReference type="ARBA" id="ARBA00022862"/>
    </source>
</evidence>
<accession>A0A383WMR5</accession>
<dbReference type="Pfam" id="PF10417">
    <property type="entry name" value="1-cysPrx_C"/>
    <property type="match status" value="1"/>
</dbReference>
<dbReference type="InterPro" id="IPR000866">
    <property type="entry name" value="AhpC/TSA"/>
</dbReference>
<gene>
    <name evidence="10" type="ORF">BQ4739_LOCUS19066</name>
</gene>
<dbReference type="InterPro" id="IPR050217">
    <property type="entry name" value="Peroxiredoxin"/>
</dbReference>
<evidence type="ECO:0000256" key="7">
    <source>
        <dbReference type="ARBA" id="ARBA00045169"/>
    </source>
</evidence>
<dbReference type="EMBL" id="FNXT01001338">
    <property type="protein sequence ID" value="SZX78758.1"/>
    <property type="molecule type" value="Genomic_DNA"/>
</dbReference>
<evidence type="ECO:0000256" key="2">
    <source>
        <dbReference type="ARBA" id="ARBA00022559"/>
    </source>
</evidence>
<dbReference type="AlphaFoldDB" id="A0A383WMR5"/>
<dbReference type="CDD" id="cd03015">
    <property type="entry name" value="PRX_Typ2cys"/>
    <property type="match status" value="1"/>
</dbReference>
<evidence type="ECO:0000256" key="6">
    <source>
        <dbReference type="ARBA" id="ARBA00023284"/>
    </source>
</evidence>
<sequence length="215" mass="23515">MARCTLLLLAVLAAGVACSSAAFVGSKAPEFKAVAVHNDEFKEVSLESFKGKYVVLFFYPLDFTFVCPTELTAYSDRHDEFEAMNAQVLGVSVDSQYAHLQWTRQPRNEGGVGDLAYPLVSDLSKKISEAYGVLTDEGIALRGLFIIDPQGVVQHATINNLAFGRNVEETIRILAAVQHVQANPDVVCPAGWRPGDRTMKPTPKGSKEYFSFPKA</sequence>
<dbReference type="PROSITE" id="PS51257">
    <property type="entry name" value="PROKAR_LIPOPROTEIN"/>
    <property type="match status" value="1"/>
</dbReference>
<comment type="similarity">
    <text evidence="1">Belongs to the peroxiredoxin family. AhpC/Prx1 subfamily.</text>
</comment>
<dbReference type="SUPFAM" id="SSF52833">
    <property type="entry name" value="Thioredoxin-like"/>
    <property type="match status" value="1"/>
</dbReference>
<evidence type="ECO:0000256" key="9">
    <source>
        <dbReference type="PIRNR" id="PIRNR000239"/>
    </source>
</evidence>
<proteinExistence type="inferred from homology"/>
<keyword evidence="2 9" id="KW-0575">Peroxidase</keyword>
<dbReference type="Gene3D" id="3.40.30.10">
    <property type="entry name" value="Glutaredoxin"/>
    <property type="match status" value="1"/>
</dbReference>
<dbReference type="GO" id="GO:0045454">
    <property type="term" value="P:cell redox homeostasis"/>
    <property type="evidence" value="ECO:0007669"/>
    <property type="project" value="TreeGrafter"/>
</dbReference>
<evidence type="ECO:0000256" key="4">
    <source>
        <dbReference type="ARBA" id="ARBA00023002"/>
    </source>
</evidence>
<dbReference type="GO" id="GO:0042744">
    <property type="term" value="P:hydrogen peroxide catabolic process"/>
    <property type="evidence" value="ECO:0007669"/>
    <property type="project" value="TreeGrafter"/>
</dbReference>
<dbReference type="GO" id="GO:0033554">
    <property type="term" value="P:cellular response to stress"/>
    <property type="evidence" value="ECO:0007669"/>
    <property type="project" value="TreeGrafter"/>
</dbReference>
<organism evidence="10 11">
    <name type="scientific">Tetradesmus obliquus</name>
    <name type="common">Green alga</name>
    <name type="synonym">Acutodesmus obliquus</name>
    <dbReference type="NCBI Taxonomy" id="3088"/>
    <lineage>
        <taxon>Eukaryota</taxon>
        <taxon>Viridiplantae</taxon>
        <taxon>Chlorophyta</taxon>
        <taxon>core chlorophytes</taxon>
        <taxon>Chlorophyceae</taxon>
        <taxon>CS clade</taxon>
        <taxon>Sphaeropleales</taxon>
        <taxon>Scenedesmaceae</taxon>
        <taxon>Tetradesmus</taxon>
    </lineage>
</organism>
<comment type="catalytic activity">
    <reaction evidence="8 9">
        <text>a hydroperoxide + [thioredoxin]-dithiol = an alcohol + [thioredoxin]-disulfide + H2O</text>
        <dbReference type="Rhea" id="RHEA:62620"/>
        <dbReference type="Rhea" id="RHEA-COMP:10698"/>
        <dbReference type="Rhea" id="RHEA-COMP:10700"/>
        <dbReference type="ChEBI" id="CHEBI:15377"/>
        <dbReference type="ChEBI" id="CHEBI:29950"/>
        <dbReference type="ChEBI" id="CHEBI:30879"/>
        <dbReference type="ChEBI" id="CHEBI:35924"/>
        <dbReference type="ChEBI" id="CHEBI:50058"/>
        <dbReference type="EC" id="1.11.1.24"/>
    </reaction>
</comment>
<dbReference type="STRING" id="3088.A0A383WMR5"/>
<dbReference type="EC" id="1.11.1.24" evidence="9"/>
<evidence type="ECO:0000256" key="5">
    <source>
        <dbReference type="ARBA" id="ARBA00023157"/>
    </source>
</evidence>
<dbReference type="InterPro" id="IPR019479">
    <property type="entry name" value="Peroxiredoxin_C"/>
</dbReference>
<dbReference type="PIRSF" id="PIRSF000239">
    <property type="entry name" value="AHPC"/>
    <property type="match status" value="1"/>
</dbReference>
<dbReference type="GO" id="GO:0008379">
    <property type="term" value="F:thioredoxin peroxidase activity"/>
    <property type="evidence" value="ECO:0007669"/>
    <property type="project" value="TreeGrafter"/>
</dbReference>
<dbReference type="PROSITE" id="PS51352">
    <property type="entry name" value="THIOREDOXIN_2"/>
    <property type="match status" value="1"/>
</dbReference>
<dbReference type="InterPro" id="IPR013766">
    <property type="entry name" value="Thioredoxin_domain"/>
</dbReference>
<dbReference type="FunFam" id="3.40.30.10:FF:000003">
    <property type="entry name" value="Peroxiredoxin 1"/>
    <property type="match status" value="1"/>
</dbReference>
<dbReference type="PANTHER" id="PTHR10681:SF128">
    <property type="entry name" value="THIOREDOXIN-DEPENDENT PEROXIDE REDUCTASE, MITOCHONDRIAL"/>
    <property type="match status" value="1"/>
</dbReference>
<dbReference type="InterPro" id="IPR024706">
    <property type="entry name" value="Peroxiredoxin_AhpC-typ"/>
</dbReference>
<comment type="function">
    <text evidence="7">Thiol-specific peroxidase that catalyzes the reduction of hydrogen peroxide and organic hydroperoxides to water and alcohols, respectively. Plays a role in cell protection against oxidative stress by detoxifying peroxides. May be an antioxidant enzyme particularly in the developing shoot and photosynthesizing leaf.</text>
</comment>
<evidence type="ECO:0000313" key="10">
    <source>
        <dbReference type="EMBL" id="SZX78758.1"/>
    </source>
</evidence>
<keyword evidence="11" id="KW-1185">Reference proteome</keyword>
<evidence type="ECO:0000313" key="11">
    <source>
        <dbReference type="Proteomes" id="UP000256970"/>
    </source>
</evidence>
<dbReference type="GO" id="GO:0006979">
    <property type="term" value="P:response to oxidative stress"/>
    <property type="evidence" value="ECO:0007669"/>
    <property type="project" value="TreeGrafter"/>
</dbReference>
<dbReference type="PANTHER" id="PTHR10681">
    <property type="entry name" value="THIOREDOXIN PEROXIDASE"/>
    <property type="match status" value="1"/>
</dbReference>
<keyword evidence="6 9" id="KW-0676">Redox-active center</keyword>
<evidence type="ECO:0000256" key="8">
    <source>
        <dbReference type="ARBA" id="ARBA00049091"/>
    </source>
</evidence>
<keyword evidence="4 9" id="KW-0560">Oxidoreductase</keyword>
<name>A0A383WMR5_TETOB</name>
<dbReference type="Proteomes" id="UP000256970">
    <property type="component" value="Unassembled WGS sequence"/>
</dbReference>
<keyword evidence="5" id="KW-1015">Disulfide bond</keyword>
<dbReference type="Pfam" id="PF00578">
    <property type="entry name" value="AhpC-TSA"/>
    <property type="match status" value="1"/>
</dbReference>